<feature type="region of interest" description="Disordered" evidence="1">
    <location>
        <begin position="119"/>
        <end position="158"/>
    </location>
</feature>
<name>A0A3A6SSU5_ECOLX</name>
<proteinExistence type="predicted"/>
<evidence type="ECO:0000313" key="3">
    <source>
        <dbReference type="Proteomes" id="UP000530628"/>
    </source>
</evidence>
<organism evidence="2 3">
    <name type="scientific">Escherichia coli</name>
    <dbReference type="NCBI Taxonomy" id="562"/>
    <lineage>
        <taxon>Bacteria</taxon>
        <taxon>Pseudomonadati</taxon>
        <taxon>Pseudomonadota</taxon>
        <taxon>Gammaproteobacteria</taxon>
        <taxon>Enterobacterales</taxon>
        <taxon>Enterobacteriaceae</taxon>
        <taxon>Escherichia</taxon>
    </lineage>
</organism>
<sequence length="378" mass="41949">MASNWIKLEVITPDKPEIFRLAEILNIDPDAALGKVIRFWVWADQQMIDGNAECNARGVTKSAIDRITFMVGFADALIQVGWLVETNGVLSLPNFERHNGKSSKKRAVTNERVTKIRELKRKGNAGSVTQTDQKALPEEEEEEEEDINTDLTHPKPFPSGREFRDFVAGVLEGRLSGGTAAEFCNSAVAALQAAGLDVCREYPVPERGDGCGGRIDIVVTDRNGVRCGIELDRNSPRQKSLLKIGAVETGICVLRRSDIARHTEQGILVIGGAVRQKKFDPLSVALPDWLPETLWHEWVQFRQALRKPIRTEQGANGAIRELEKFRQQGFSPEQVIRHSIANEYQGLFAPKGVRPETLLRQVNTVSLPDSAIPPGFRG</sequence>
<gene>
    <name evidence="2" type="ORF">GNW61_25145</name>
</gene>
<dbReference type="AlphaFoldDB" id="A0A3A6SSU5"/>
<reference evidence="2 3" key="1">
    <citation type="submission" date="2019-11" db="EMBL/GenBank/DDBJ databases">
        <authorList>
            <consortium name="GenomeTrakr network: Whole genome sequencing for foodborne pathogen traceback"/>
        </authorList>
    </citation>
    <scope>NUCLEOTIDE SEQUENCE [LARGE SCALE GENOMIC DNA]</scope>
    <source>
        <strain evidence="2 3">PSU-2072</strain>
    </source>
</reference>
<feature type="compositionally biased region" description="Acidic residues" evidence="1">
    <location>
        <begin position="138"/>
        <end position="148"/>
    </location>
</feature>
<dbReference type="Proteomes" id="UP000530628">
    <property type="component" value="Unassembled WGS sequence"/>
</dbReference>
<dbReference type="EMBL" id="AASWOY010000114">
    <property type="protein sequence ID" value="EFH6651977.1"/>
    <property type="molecule type" value="Genomic_DNA"/>
</dbReference>
<accession>A0A3A6SSU5</accession>
<evidence type="ECO:0000256" key="1">
    <source>
        <dbReference type="SAM" id="MobiDB-lite"/>
    </source>
</evidence>
<protein>
    <recommendedName>
        <fullName evidence="4">Phage protein</fullName>
    </recommendedName>
</protein>
<evidence type="ECO:0008006" key="4">
    <source>
        <dbReference type="Google" id="ProtNLM"/>
    </source>
</evidence>
<comment type="caution">
    <text evidence="2">The sequence shown here is derived from an EMBL/GenBank/DDBJ whole genome shotgun (WGS) entry which is preliminary data.</text>
</comment>
<evidence type="ECO:0000313" key="2">
    <source>
        <dbReference type="EMBL" id="EFH6651977.1"/>
    </source>
</evidence>